<dbReference type="SMART" id="SM00192">
    <property type="entry name" value="LDLa"/>
    <property type="match status" value="2"/>
</dbReference>
<dbReference type="GO" id="GO:0005886">
    <property type="term" value="C:plasma membrane"/>
    <property type="evidence" value="ECO:0007669"/>
    <property type="project" value="TreeGrafter"/>
</dbReference>
<feature type="disulfide bond" evidence="10">
    <location>
        <begin position="833"/>
        <end position="842"/>
    </location>
</feature>
<keyword evidence="13" id="KW-1133">Transmembrane helix</keyword>
<dbReference type="InterPro" id="IPR000033">
    <property type="entry name" value="LDLR_classB_rpt"/>
</dbReference>
<feature type="domain" description="EGF-like" evidence="14">
    <location>
        <begin position="935"/>
        <end position="972"/>
    </location>
</feature>
<feature type="disulfide bond" evidence="10">
    <location>
        <begin position="773"/>
        <end position="783"/>
    </location>
</feature>
<feature type="disulfide bond" evidence="11">
    <location>
        <begin position="51"/>
        <end position="69"/>
    </location>
</feature>
<dbReference type="Gene3D" id="2.120.10.30">
    <property type="entry name" value="TolB, C-terminal domain"/>
    <property type="match status" value="1"/>
</dbReference>
<dbReference type="EMBL" id="UYJE01000116">
    <property type="protein sequence ID" value="VDH90275.1"/>
    <property type="molecule type" value="Genomic_DNA"/>
</dbReference>
<dbReference type="Gene3D" id="2.10.25.10">
    <property type="entry name" value="Laminin"/>
    <property type="match status" value="7"/>
</dbReference>
<feature type="transmembrane region" description="Helical" evidence="13">
    <location>
        <begin position="162"/>
        <end position="183"/>
    </location>
</feature>
<feature type="domain" description="EGF-like" evidence="14">
    <location>
        <begin position="733"/>
        <end position="769"/>
    </location>
</feature>
<evidence type="ECO:0000256" key="13">
    <source>
        <dbReference type="SAM" id="Phobius"/>
    </source>
</evidence>
<dbReference type="SMART" id="SM00135">
    <property type="entry name" value="LY"/>
    <property type="match status" value="3"/>
</dbReference>
<dbReference type="InterPro" id="IPR001881">
    <property type="entry name" value="EGF-like_Ca-bd_dom"/>
</dbReference>
<evidence type="ECO:0000256" key="12">
    <source>
        <dbReference type="PROSITE-ProRule" id="PRU00461"/>
    </source>
</evidence>
<evidence type="ECO:0000256" key="4">
    <source>
        <dbReference type="ARBA" id="ARBA00022737"/>
    </source>
</evidence>
<keyword evidence="6 10" id="KW-1015">Disulfide bond</keyword>
<evidence type="ECO:0000256" key="11">
    <source>
        <dbReference type="PROSITE-ProRule" id="PRU00124"/>
    </source>
</evidence>
<dbReference type="InterPro" id="IPR013032">
    <property type="entry name" value="EGF-like_CS"/>
</dbReference>
<evidence type="ECO:0000256" key="10">
    <source>
        <dbReference type="PROSITE-ProRule" id="PRU00076"/>
    </source>
</evidence>
<proteinExistence type="predicted"/>
<dbReference type="InterPro" id="IPR026823">
    <property type="entry name" value="cEGF"/>
</dbReference>
<feature type="disulfide bond" evidence="10">
    <location>
        <begin position="943"/>
        <end position="960"/>
    </location>
</feature>
<feature type="domain" description="EGF-like" evidence="14">
    <location>
        <begin position="808"/>
        <end position="843"/>
    </location>
</feature>
<dbReference type="Pfam" id="PF12661">
    <property type="entry name" value="hEGF"/>
    <property type="match status" value="4"/>
</dbReference>
<feature type="disulfide bond" evidence="10">
    <location>
        <begin position="1030"/>
        <end position="1039"/>
    </location>
</feature>
<dbReference type="PROSITE" id="PS00022">
    <property type="entry name" value="EGF_1"/>
    <property type="match status" value="7"/>
</dbReference>
<keyword evidence="5 13" id="KW-0472">Membrane</keyword>
<feature type="disulfide bond" evidence="10">
    <location>
        <begin position="812"/>
        <end position="822"/>
    </location>
</feature>
<feature type="disulfide bond" evidence="10">
    <location>
        <begin position="962"/>
        <end position="971"/>
    </location>
</feature>
<dbReference type="GO" id="GO:0043235">
    <property type="term" value="C:receptor complex"/>
    <property type="evidence" value="ECO:0007669"/>
    <property type="project" value="TreeGrafter"/>
</dbReference>
<feature type="repeat" description="LDL-receptor class B" evidence="12">
    <location>
        <begin position="549"/>
        <end position="592"/>
    </location>
</feature>
<dbReference type="GO" id="GO:0006897">
    <property type="term" value="P:endocytosis"/>
    <property type="evidence" value="ECO:0007669"/>
    <property type="project" value="UniProtKB-KW"/>
</dbReference>
<dbReference type="PROSITE" id="PS50068">
    <property type="entry name" value="LDLRA_2"/>
    <property type="match status" value="2"/>
</dbReference>
<feature type="domain" description="EGF-like" evidence="14">
    <location>
        <begin position="894"/>
        <end position="931"/>
    </location>
</feature>
<dbReference type="OrthoDB" id="72419at2759"/>
<feature type="domain" description="EGF-like" evidence="14">
    <location>
        <begin position="770"/>
        <end position="804"/>
    </location>
</feature>
<feature type="disulfide bond" evidence="10">
    <location>
        <begin position="759"/>
        <end position="768"/>
    </location>
</feature>
<feature type="repeat" description="LDL-receptor class B" evidence="12">
    <location>
        <begin position="506"/>
        <end position="548"/>
    </location>
</feature>
<keyword evidence="3" id="KW-0732">Signal</keyword>
<keyword evidence="8" id="KW-0325">Glycoprotein</keyword>
<keyword evidence="13" id="KW-0812">Transmembrane</keyword>
<dbReference type="SUPFAM" id="SSF57196">
    <property type="entry name" value="EGF/Laminin"/>
    <property type="match status" value="3"/>
</dbReference>
<organism evidence="15 16">
    <name type="scientific">Mytilus galloprovincialis</name>
    <name type="common">Mediterranean mussel</name>
    <dbReference type="NCBI Taxonomy" id="29158"/>
    <lineage>
        <taxon>Eukaryota</taxon>
        <taxon>Metazoa</taxon>
        <taxon>Spiralia</taxon>
        <taxon>Lophotrochozoa</taxon>
        <taxon>Mollusca</taxon>
        <taxon>Bivalvia</taxon>
        <taxon>Autobranchia</taxon>
        <taxon>Pteriomorphia</taxon>
        <taxon>Mytilida</taxon>
        <taxon>Mytiloidea</taxon>
        <taxon>Mytilidae</taxon>
        <taxon>Mytilinae</taxon>
        <taxon>Mytilus</taxon>
    </lineage>
</organism>
<feature type="disulfide bond" evidence="10">
    <location>
        <begin position="978"/>
        <end position="988"/>
    </location>
</feature>
<name>A0A8B6BGT3_MYTGA</name>
<evidence type="ECO:0000256" key="6">
    <source>
        <dbReference type="ARBA" id="ARBA00023157"/>
    </source>
</evidence>
<dbReference type="InterPro" id="IPR002172">
    <property type="entry name" value="LDrepeatLR_classA_rpt"/>
</dbReference>
<feature type="disulfide bond" evidence="10">
    <location>
        <begin position="921"/>
        <end position="930"/>
    </location>
</feature>
<evidence type="ECO:0000256" key="5">
    <source>
        <dbReference type="ARBA" id="ARBA00023136"/>
    </source>
</evidence>
<evidence type="ECO:0000313" key="15">
    <source>
        <dbReference type="EMBL" id="VDH90275.1"/>
    </source>
</evidence>
<dbReference type="PANTHER" id="PTHR22722:SF15">
    <property type="entry name" value="LOW-DENSITY LIPOPROTEIN RECEPTOR-RELATED"/>
    <property type="match status" value="1"/>
</dbReference>
<dbReference type="PROSITE" id="PS01186">
    <property type="entry name" value="EGF_2"/>
    <property type="match status" value="3"/>
</dbReference>
<dbReference type="Pfam" id="PF00058">
    <property type="entry name" value="Ldl_recept_b"/>
    <property type="match status" value="2"/>
</dbReference>
<evidence type="ECO:0000256" key="9">
    <source>
        <dbReference type="ARBA" id="ARBA00046288"/>
    </source>
</evidence>
<dbReference type="InterPro" id="IPR051221">
    <property type="entry name" value="LDLR-related"/>
</dbReference>
<dbReference type="Proteomes" id="UP000596742">
    <property type="component" value="Unassembled WGS sequence"/>
</dbReference>
<feature type="disulfide bond" evidence="10">
    <location>
        <begin position="794"/>
        <end position="803"/>
    </location>
</feature>
<sequence length="1221" mass="135135">KYDCLKGYVKCQKENKCIPLTHVCDGNQHCKDGQDEHNCTAKDCNEDQFKCDGNRCVPYMWRCDHDKDCLDVSQTIVMKKIVPIDLAVPTSLSVMTTIVYLKAGSVITTKIVKMGVMKKTVNMYMLIVPVNSSHVQTRSVFLNRGSVMEKSTVKMVVMKEGVVTVLSAVMISLIVIPCVYLKFGSVMEILTVPMAMTKRSVKIQTRVNRDNSSVKTKCVFLDCGGVIQKMIAMTTVMKIPPCVKTIHAHLDDSDVKIISVFSATKGVMGQTNVETTLMRKTVFLTVCVQDRASNEKPAICENMKPCSDELRRNSSICQQKCISLPYKEGAYKCACKEGYTLMEDGFHCQVQDLCKKWGTCSQLCSPKHMMEASAGVHCSCEEGYEKKVTYDGTMSCIANGPQPLILVARESVILQSDLYGKSEEQTIGKESSEKIAGIDADMTTSPWSIFVVSHSNQSNHSISKMTIQSTKPEKGKVKRAAVQPVPEVLLHNLGNPHGIAVNWVGKHIYWTDSHTRKIEMANFEGKQRRSVISSALDQPYSIVVHPEKGKLFWTDRGFPPKIESSNLDGSGRKIVVNEEIIWPNGLAIDYPNGRLYWADTKKRTIETVDLEGKDRHVVIQFNTSTGTLAPYMVDVFEDYLFVSFYHNSTVMKIKKFRTNPHSLEDGQPLFKTLLSIGDILILQQSKQKLIDNHCSITELHCPSAMCINMPQESTKKYKCVCPDGARYIDEKCDFSTCLPGHCYNGGTCNISNTGPKCICPPGYNGTRCNNYICNNYCQNGGQCMIHDGKPICRCPEMFTGPTCSEHKNPSLCKGLCENGGTCIIMNGRRTCKCQKGFTGTRCEQCTSLMCYNGGTCRHSDSNSLQQTCVNGDCYIKSAVYCVCQSGYDPDSQCSTASCKNYTCSVNQVCKLDKEGLPQCVCKEGYTGDKCDPPVVESHCEKGCKNGGTCKLKTNSIDYACSCPPHYGGTYCQTAESKCAGHCSNNGTCRLVNDSPKCSCNEYFTGSKCETCLCLNNGICKSDQNKFYCSCPGNYSGKLCNASACGDYCFNDGQCTKCSKDSSTGRYKCSACSCTNGFGGERCETHASAHSQAQSSDKKQMITIVVPVVIGVVLILVILLIVILYRRRRDQFKHQRMHNSNMEINNPIYRQPVDGEIEGQGSEIEPLDMEGGDHNTNFANPMYARLYTTDSTQSSRSTGFYIGHCFVFMCESGIIVSITADQ</sequence>
<comment type="caution">
    <text evidence="15">The sequence shown here is derived from an EMBL/GenBank/DDBJ whole genome shotgun (WGS) entry which is preliminary data.</text>
</comment>
<reference evidence="15" key="1">
    <citation type="submission" date="2018-11" db="EMBL/GenBank/DDBJ databases">
        <authorList>
            <person name="Alioto T."/>
            <person name="Alioto T."/>
        </authorList>
    </citation>
    <scope>NUCLEOTIDE SEQUENCE</scope>
</reference>
<dbReference type="InterPro" id="IPR011042">
    <property type="entry name" value="6-blade_b-propeller_TolB-like"/>
</dbReference>
<feature type="domain" description="EGF-like" evidence="14">
    <location>
        <begin position="974"/>
        <end position="1009"/>
    </location>
</feature>
<dbReference type="PROSITE" id="PS51120">
    <property type="entry name" value="LDLRB"/>
    <property type="match status" value="3"/>
</dbReference>
<evidence type="ECO:0000313" key="16">
    <source>
        <dbReference type="Proteomes" id="UP000596742"/>
    </source>
</evidence>
<dbReference type="GO" id="GO:0005509">
    <property type="term" value="F:calcium ion binding"/>
    <property type="evidence" value="ECO:0007669"/>
    <property type="project" value="InterPro"/>
</dbReference>
<dbReference type="AlphaFoldDB" id="A0A8B6BGT3"/>
<feature type="repeat" description="LDL-receptor class B" evidence="12">
    <location>
        <begin position="593"/>
        <end position="637"/>
    </location>
</feature>
<keyword evidence="4" id="KW-0677">Repeat</keyword>
<evidence type="ECO:0000256" key="2">
    <source>
        <dbReference type="ARBA" id="ARBA00022583"/>
    </source>
</evidence>
<dbReference type="SUPFAM" id="SSF63825">
    <property type="entry name" value="YWTD domain"/>
    <property type="match status" value="1"/>
</dbReference>
<dbReference type="SMART" id="SM00181">
    <property type="entry name" value="EGF"/>
    <property type="match status" value="12"/>
</dbReference>
<dbReference type="PRINTS" id="PR00261">
    <property type="entry name" value="LDLRECEPTOR"/>
</dbReference>
<keyword evidence="1 10" id="KW-0245">EGF-like domain</keyword>
<dbReference type="PANTHER" id="PTHR22722">
    <property type="entry name" value="LOW-DENSITY LIPOPROTEIN RECEPTOR-RELATED PROTEIN 2-RELATED"/>
    <property type="match status" value="1"/>
</dbReference>
<feature type="disulfide bond" evidence="10">
    <location>
        <begin position="999"/>
        <end position="1008"/>
    </location>
</feature>
<dbReference type="FunFam" id="2.120.10.30:FF:000241">
    <property type="entry name" value="Low-density lipoprotein receptor-related protein 6"/>
    <property type="match status" value="1"/>
</dbReference>
<evidence type="ECO:0000256" key="8">
    <source>
        <dbReference type="ARBA" id="ARBA00023180"/>
    </source>
</evidence>
<evidence type="ECO:0000256" key="3">
    <source>
        <dbReference type="ARBA" id="ARBA00022729"/>
    </source>
</evidence>
<feature type="disulfide bond" evidence="11">
    <location>
        <begin position="24"/>
        <end position="39"/>
    </location>
</feature>
<feature type="domain" description="EGF-like" evidence="14">
    <location>
        <begin position="1012"/>
        <end position="1040"/>
    </location>
</feature>
<dbReference type="SUPFAM" id="SSF57424">
    <property type="entry name" value="LDL receptor-like module"/>
    <property type="match status" value="2"/>
</dbReference>
<accession>A0A8B6BGT3</accession>
<gene>
    <name evidence="15" type="ORF">MGAL_10B073801</name>
</gene>
<dbReference type="Pfam" id="PF00057">
    <property type="entry name" value="Ldl_recept_a"/>
    <property type="match status" value="2"/>
</dbReference>
<dbReference type="CDD" id="cd00112">
    <property type="entry name" value="LDLa"/>
    <property type="match status" value="2"/>
</dbReference>
<protein>
    <recommendedName>
        <fullName evidence="14">EGF-like domain-containing protein</fullName>
    </recommendedName>
</protein>
<evidence type="ECO:0000259" key="14">
    <source>
        <dbReference type="PROSITE" id="PS50026"/>
    </source>
</evidence>
<evidence type="ECO:0000256" key="1">
    <source>
        <dbReference type="ARBA" id="ARBA00022536"/>
    </source>
</evidence>
<evidence type="ECO:0000256" key="7">
    <source>
        <dbReference type="ARBA" id="ARBA00023170"/>
    </source>
</evidence>
<feature type="non-terminal residue" evidence="15">
    <location>
        <position position="1"/>
    </location>
</feature>
<dbReference type="CDD" id="cd00054">
    <property type="entry name" value="EGF_CA"/>
    <property type="match status" value="2"/>
</dbReference>
<dbReference type="Pfam" id="PF12662">
    <property type="entry name" value="cEGF"/>
    <property type="match status" value="1"/>
</dbReference>
<dbReference type="Gene3D" id="4.10.400.10">
    <property type="entry name" value="Low-density Lipoprotein Receptor"/>
    <property type="match status" value="2"/>
</dbReference>
<feature type="transmembrane region" description="Helical" evidence="13">
    <location>
        <begin position="1100"/>
        <end position="1124"/>
    </location>
</feature>
<keyword evidence="7" id="KW-0675">Receptor</keyword>
<comment type="caution">
    <text evidence="10">Lacks conserved residue(s) required for the propagation of feature annotation.</text>
</comment>
<feature type="disulfide bond" evidence="10">
    <location>
        <begin position="939"/>
        <end position="949"/>
    </location>
</feature>
<comment type="subcellular location">
    <subcellularLocation>
        <location evidence="9">Endomembrane system</location>
        <topology evidence="9">Single-pass type I membrane protein</topology>
    </subcellularLocation>
</comment>
<dbReference type="PROSITE" id="PS50026">
    <property type="entry name" value="EGF_3"/>
    <property type="match status" value="7"/>
</dbReference>
<keyword evidence="16" id="KW-1185">Reference proteome</keyword>
<dbReference type="InterPro" id="IPR000742">
    <property type="entry name" value="EGF"/>
</dbReference>
<dbReference type="SMART" id="SM00179">
    <property type="entry name" value="EGF_CA"/>
    <property type="match status" value="3"/>
</dbReference>
<keyword evidence="2" id="KW-0254">Endocytosis</keyword>
<feature type="disulfide bond" evidence="11">
    <location>
        <begin position="44"/>
        <end position="56"/>
    </location>
</feature>
<dbReference type="InterPro" id="IPR036055">
    <property type="entry name" value="LDL_receptor-like_sf"/>
</dbReference>